<accession>A0A915LAR4</accession>
<dbReference type="WBParaSite" id="nRc.2.0.1.t48220-RA">
    <property type="protein sequence ID" value="nRc.2.0.1.t48220-RA"/>
    <property type="gene ID" value="nRc.2.0.1.g48220"/>
</dbReference>
<protein>
    <submittedName>
        <fullName evidence="2">Uncharacterized protein</fullName>
    </submittedName>
</protein>
<organism evidence="1 2">
    <name type="scientific">Romanomermis culicivorax</name>
    <name type="common">Nematode worm</name>
    <dbReference type="NCBI Taxonomy" id="13658"/>
    <lineage>
        <taxon>Eukaryota</taxon>
        <taxon>Metazoa</taxon>
        <taxon>Ecdysozoa</taxon>
        <taxon>Nematoda</taxon>
        <taxon>Enoplea</taxon>
        <taxon>Dorylaimia</taxon>
        <taxon>Mermithida</taxon>
        <taxon>Mermithoidea</taxon>
        <taxon>Mermithidae</taxon>
        <taxon>Romanomermis</taxon>
    </lineage>
</organism>
<dbReference type="Proteomes" id="UP000887565">
    <property type="component" value="Unplaced"/>
</dbReference>
<sequence length="55" mass="5899">MGELCSGRLSGGELQWRRITGGKLSVSLATHLPTHPILLALTKPFAVQIACILEN</sequence>
<keyword evidence="1" id="KW-1185">Reference proteome</keyword>
<name>A0A915LAR4_ROMCU</name>
<evidence type="ECO:0000313" key="1">
    <source>
        <dbReference type="Proteomes" id="UP000887565"/>
    </source>
</evidence>
<reference evidence="2" key="1">
    <citation type="submission" date="2022-11" db="UniProtKB">
        <authorList>
            <consortium name="WormBaseParasite"/>
        </authorList>
    </citation>
    <scope>IDENTIFICATION</scope>
</reference>
<dbReference type="AlphaFoldDB" id="A0A915LAR4"/>
<evidence type="ECO:0000313" key="2">
    <source>
        <dbReference type="WBParaSite" id="nRc.2.0.1.t48220-RA"/>
    </source>
</evidence>
<proteinExistence type="predicted"/>